<evidence type="ECO:0000256" key="3">
    <source>
        <dbReference type="PIRSR" id="PIRSR000390-2"/>
    </source>
</evidence>
<sequence length="428" mass="44939">MSTLAMLGGPRAVPRDVGETGWPVITRADEEAVLRVLRGGVLTATAPGEPEVAGLEEEWARYVGAAHCAAVGSGTAALQLALAALGVGPGDEVVVPAVSMNATALAVAQQGATPVFADIDPRTFCLDPAAAAAVTGPRTAALLPVHLHGLPADMAELGRLAARRGLAVVEDAAQAHGARYRGTRTGALGDAGCFSLHPSKNLPTCGEGGLVTTSSADVDRAVRRLRTFGERLDQERTRSYVAHAVGWNHKLSPVQAAMARVQLAAMDDHARRREAGIRELLDRLGRLPGLRPPHVPSDRTHVWHILRVRIVPEELGIDGVPAGAVRRALHRVLRAEGVPVSRYQEVPLPDQPAFTAKGTGGDAARDPASFPVARAVLDDSLCLQRRHLNPGSAPALRAYADGFAKVWEHLDVVGRMARSLASSRGGAA</sequence>
<dbReference type="PANTHER" id="PTHR30244:SF34">
    <property type="entry name" value="DTDP-4-AMINO-4,6-DIDEOXYGALACTOSE TRANSAMINASE"/>
    <property type="match status" value="1"/>
</dbReference>
<proteinExistence type="inferred from homology"/>
<evidence type="ECO:0000256" key="1">
    <source>
        <dbReference type="ARBA" id="ARBA00001933"/>
    </source>
</evidence>
<dbReference type="PIRSF" id="PIRSF000390">
    <property type="entry name" value="PLP_StrS"/>
    <property type="match status" value="1"/>
</dbReference>
<dbReference type="PANTHER" id="PTHR30244">
    <property type="entry name" value="TRANSAMINASE"/>
    <property type="match status" value="1"/>
</dbReference>
<dbReference type="InterPro" id="IPR015424">
    <property type="entry name" value="PyrdxlP-dep_Trfase"/>
</dbReference>
<dbReference type="Gene3D" id="3.40.640.10">
    <property type="entry name" value="Type I PLP-dependent aspartate aminotransferase-like (Major domain)"/>
    <property type="match status" value="1"/>
</dbReference>
<dbReference type="InterPro" id="IPR015421">
    <property type="entry name" value="PyrdxlP-dep_Trfase_major"/>
</dbReference>
<dbReference type="RefSeq" id="WP_184540136.1">
    <property type="nucleotide sequence ID" value="NZ_JACHMP010000001.1"/>
</dbReference>
<dbReference type="AlphaFoldDB" id="A0A7W9ILW3"/>
<feature type="active site" description="Proton acceptor" evidence="2">
    <location>
        <position position="200"/>
    </location>
</feature>
<evidence type="ECO:0000313" key="5">
    <source>
        <dbReference type="EMBL" id="MBB5823155.1"/>
    </source>
</evidence>
<comment type="similarity">
    <text evidence="4">Belongs to the DegT/DnrJ/EryC1 family.</text>
</comment>
<comment type="cofactor">
    <cofactor evidence="1">
        <name>pyridoxal 5'-phosphate</name>
        <dbReference type="ChEBI" id="CHEBI:597326"/>
    </cofactor>
</comment>
<accession>A0A7W9ILW3</accession>
<dbReference type="GO" id="GO:0008483">
    <property type="term" value="F:transaminase activity"/>
    <property type="evidence" value="ECO:0007669"/>
    <property type="project" value="TreeGrafter"/>
</dbReference>
<dbReference type="EMBL" id="JACHMP010000001">
    <property type="protein sequence ID" value="MBB5823155.1"/>
    <property type="molecule type" value="Genomic_DNA"/>
</dbReference>
<dbReference type="GO" id="GO:0000271">
    <property type="term" value="P:polysaccharide biosynthetic process"/>
    <property type="evidence" value="ECO:0007669"/>
    <property type="project" value="TreeGrafter"/>
</dbReference>
<dbReference type="Pfam" id="PF01041">
    <property type="entry name" value="DegT_DnrJ_EryC1"/>
    <property type="match status" value="1"/>
</dbReference>
<protein>
    <submittedName>
        <fullName evidence="5">dTDP-4-amino-4,6-dideoxygalactose transaminase</fullName>
    </submittedName>
</protein>
<evidence type="ECO:0000256" key="2">
    <source>
        <dbReference type="PIRSR" id="PIRSR000390-1"/>
    </source>
</evidence>
<keyword evidence="6" id="KW-1185">Reference proteome</keyword>
<dbReference type="SUPFAM" id="SSF53383">
    <property type="entry name" value="PLP-dependent transferases"/>
    <property type="match status" value="1"/>
</dbReference>
<feature type="modified residue" description="N6-(pyridoxal phosphate)lysine" evidence="3">
    <location>
        <position position="200"/>
    </location>
</feature>
<evidence type="ECO:0000313" key="6">
    <source>
        <dbReference type="Proteomes" id="UP000540685"/>
    </source>
</evidence>
<dbReference type="Gene3D" id="3.90.1150.10">
    <property type="entry name" value="Aspartate Aminotransferase, domain 1"/>
    <property type="match status" value="1"/>
</dbReference>
<dbReference type="InterPro" id="IPR015422">
    <property type="entry name" value="PyrdxlP-dep_Trfase_small"/>
</dbReference>
<comment type="caution">
    <text evidence="5">The sequence shown here is derived from an EMBL/GenBank/DDBJ whole genome shotgun (WGS) entry which is preliminary data.</text>
</comment>
<dbReference type="Proteomes" id="UP000540685">
    <property type="component" value="Unassembled WGS sequence"/>
</dbReference>
<organism evidence="5 6">
    <name type="scientific">Streptosporangium becharense</name>
    <dbReference type="NCBI Taxonomy" id="1816182"/>
    <lineage>
        <taxon>Bacteria</taxon>
        <taxon>Bacillati</taxon>
        <taxon>Actinomycetota</taxon>
        <taxon>Actinomycetes</taxon>
        <taxon>Streptosporangiales</taxon>
        <taxon>Streptosporangiaceae</taxon>
        <taxon>Streptosporangium</taxon>
    </lineage>
</organism>
<evidence type="ECO:0000256" key="4">
    <source>
        <dbReference type="RuleBase" id="RU004508"/>
    </source>
</evidence>
<gene>
    <name evidence="5" type="ORF">F4562_006217</name>
</gene>
<dbReference type="InterPro" id="IPR000653">
    <property type="entry name" value="DegT/StrS_aminotransferase"/>
</dbReference>
<name>A0A7W9ILW3_9ACTN</name>
<dbReference type="CDD" id="cd00616">
    <property type="entry name" value="AHBA_syn"/>
    <property type="match status" value="1"/>
</dbReference>
<reference evidence="5 6" key="1">
    <citation type="submission" date="2020-08" db="EMBL/GenBank/DDBJ databases">
        <title>Sequencing the genomes of 1000 actinobacteria strains.</title>
        <authorList>
            <person name="Klenk H.-P."/>
        </authorList>
    </citation>
    <scope>NUCLEOTIDE SEQUENCE [LARGE SCALE GENOMIC DNA]</scope>
    <source>
        <strain evidence="5 6">DSM 46887</strain>
    </source>
</reference>
<keyword evidence="3 4" id="KW-0663">Pyridoxal phosphate</keyword>
<dbReference type="GO" id="GO:0030170">
    <property type="term" value="F:pyridoxal phosphate binding"/>
    <property type="evidence" value="ECO:0007669"/>
    <property type="project" value="TreeGrafter"/>
</dbReference>